<evidence type="ECO:0000313" key="2">
    <source>
        <dbReference type="Proteomes" id="UP001233172"/>
    </source>
</evidence>
<proteinExistence type="predicted"/>
<sequence>ESVGAPPLVESVCAPHLVESVGAPPLVERVGAPPLVERVAQLSVYVDRCFPWSDADYADGQCLKMFNLTTNWTSAQLRTMFGTSD</sequence>
<comment type="caution">
    <text evidence="1">The sequence shown here is derived from an EMBL/GenBank/DDBJ whole genome shotgun (WGS) entry which is preliminary data.</text>
</comment>
<dbReference type="Proteomes" id="UP001233172">
    <property type="component" value="Unassembled WGS sequence"/>
</dbReference>
<feature type="non-terminal residue" evidence="1">
    <location>
        <position position="1"/>
    </location>
</feature>
<keyword evidence="2" id="KW-1185">Reference proteome</keyword>
<accession>A0AAD8CAM9</accession>
<organism evidence="1 2">
    <name type="scientific">Biomphalaria pfeifferi</name>
    <name type="common">Bloodfluke planorb</name>
    <name type="synonym">Freshwater snail</name>
    <dbReference type="NCBI Taxonomy" id="112525"/>
    <lineage>
        <taxon>Eukaryota</taxon>
        <taxon>Metazoa</taxon>
        <taxon>Spiralia</taxon>
        <taxon>Lophotrochozoa</taxon>
        <taxon>Mollusca</taxon>
        <taxon>Gastropoda</taxon>
        <taxon>Heterobranchia</taxon>
        <taxon>Euthyneura</taxon>
        <taxon>Panpulmonata</taxon>
        <taxon>Hygrophila</taxon>
        <taxon>Lymnaeoidea</taxon>
        <taxon>Planorbidae</taxon>
        <taxon>Biomphalaria</taxon>
    </lineage>
</organism>
<reference evidence="1" key="2">
    <citation type="submission" date="2023-04" db="EMBL/GenBank/DDBJ databases">
        <authorList>
            <person name="Bu L."/>
            <person name="Lu L."/>
            <person name="Laidemitt M.R."/>
            <person name="Zhang S.M."/>
            <person name="Mutuku M."/>
            <person name="Mkoji G."/>
            <person name="Steinauer M."/>
            <person name="Loker E.S."/>
        </authorList>
    </citation>
    <scope>NUCLEOTIDE SEQUENCE</scope>
    <source>
        <strain evidence="1">KasaAsao</strain>
        <tissue evidence="1">Whole Snail</tissue>
    </source>
</reference>
<evidence type="ECO:0000313" key="1">
    <source>
        <dbReference type="EMBL" id="KAK0069372.1"/>
    </source>
</evidence>
<reference evidence="1" key="1">
    <citation type="journal article" date="2023" name="PLoS Negl. Trop. Dis.">
        <title>A genome sequence for Biomphalaria pfeifferi, the major vector snail for the human-infecting parasite Schistosoma mansoni.</title>
        <authorList>
            <person name="Bu L."/>
            <person name="Lu L."/>
            <person name="Laidemitt M.R."/>
            <person name="Zhang S.M."/>
            <person name="Mutuku M."/>
            <person name="Mkoji G."/>
            <person name="Steinauer M."/>
            <person name="Loker E.S."/>
        </authorList>
    </citation>
    <scope>NUCLEOTIDE SEQUENCE</scope>
    <source>
        <strain evidence="1">KasaAsao</strain>
    </source>
</reference>
<dbReference type="AlphaFoldDB" id="A0AAD8CAM9"/>
<protein>
    <submittedName>
        <fullName evidence="1">Uncharacterized protein</fullName>
    </submittedName>
</protein>
<dbReference type="EMBL" id="JASAOG010000003">
    <property type="protein sequence ID" value="KAK0069372.1"/>
    <property type="molecule type" value="Genomic_DNA"/>
</dbReference>
<name>A0AAD8CAM9_BIOPF</name>
<gene>
    <name evidence="1" type="ORF">Bpfe_001554</name>
</gene>